<organism evidence="3 4">
    <name type="scientific">Microlunatus parietis</name>
    <dbReference type="NCBI Taxonomy" id="682979"/>
    <lineage>
        <taxon>Bacteria</taxon>
        <taxon>Bacillati</taxon>
        <taxon>Actinomycetota</taxon>
        <taxon>Actinomycetes</taxon>
        <taxon>Propionibacteriales</taxon>
        <taxon>Propionibacteriaceae</taxon>
        <taxon>Microlunatus</taxon>
    </lineage>
</organism>
<comment type="caution">
    <text evidence="3">The sequence shown here is derived from an EMBL/GenBank/DDBJ whole genome shotgun (WGS) entry which is preliminary data.</text>
</comment>
<evidence type="ECO:0000259" key="2">
    <source>
        <dbReference type="Pfam" id="PF00248"/>
    </source>
</evidence>
<evidence type="ECO:0000313" key="4">
    <source>
        <dbReference type="Proteomes" id="UP000569914"/>
    </source>
</evidence>
<dbReference type="Pfam" id="PF00248">
    <property type="entry name" value="Aldo_ket_red"/>
    <property type="match status" value="1"/>
</dbReference>
<evidence type="ECO:0000256" key="1">
    <source>
        <dbReference type="ARBA" id="ARBA00023002"/>
    </source>
</evidence>
<name>A0A7Y9IA07_9ACTN</name>
<dbReference type="Proteomes" id="UP000569914">
    <property type="component" value="Unassembled WGS sequence"/>
</dbReference>
<dbReference type="EMBL" id="JACCBU010000001">
    <property type="protein sequence ID" value="NYE72773.1"/>
    <property type="molecule type" value="Genomic_DNA"/>
</dbReference>
<dbReference type="PANTHER" id="PTHR43364:SF4">
    <property type="entry name" value="NAD(P)-LINKED OXIDOREDUCTASE SUPERFAMILY PROTEIN"/>
    <property type="match status" value="1"/>
</dbReference>
<dbReference type="Gene3D" id="3.20.20.100">
    <property type="entry name" value="NADP-dependent oxidoreductase domain"/>
    <property type="match status" value="1"/>
</dbReference>
<feature type="domain" description="NADP-dependent oxidoreductase" evidence="2">
    <location>
        <begin position="21"/>
        <end position="314"/>
    </location>
</feature>
<proteinExistence type="predicted"/>
<dbReference type="RefSeq" id="WP_312879152.1">
    <property type="nucleotide sequence ID" value="NZ_JACCBU010000001.1"/>
</dbReference>
<dbReference type="InterPro" id="IPR023210">
    <property type="entry name" value="NADP_OxRdtase_dom"/>
</dbReference>
<dbReference type="GO" id="GO:0016491">
    <property type="term" value="F:oxidoreductase activity"/>
    <property type="evidence" value="ECO:0007669"/>
    <property type="project" value="UniProtKB-KW"/>
</dbReference>
<dbReference type="AlphaFoldDB" id="A0A7Y9IA07"/>
<keyword evidence="4" id="KW-1185">Reference proteome</keyword>
<reference evidence="3 4" key="1">
    <citation type="submission" date="2020-07" db="EMBL/GenBank/DDBJ databases">
        <title>Sequencing the genomes of 1000 actinobacteria strains.</title>
        <authorList>
            <person name="Klenk H.-P."/>
        </authorList>
    </citation>
    <scope>NUCLEOTIDE SEQUENCE [LARGE SCALE GENOMIC DNA]</scope>
    <source>
        <strain evidence="3 4">DSM 22083</strain>
    </source>
</reference>
<dbReference type="InterPro" id="IPR036812">
    <property type="entry name" value="NAD(P)_OxRdtase_dom_sf"/>
</dbReference>
<sequence length="322" mass="34507">MTISEMTYRQLGGSGLTVSTVGLGCNNFGGRMADDQVPEVVAAAIDHGITLFDTADVYGNQGGSETLLGQALGARRDQVIIATKFGMDMGGANGPDWGVRGSRRYIRIAVENSLRRLNTDWIDLYQMHRPDPHTPIEETLAVLSDLVAEGKVRYLGSSNFAGWQVIDADWTARSGGYEPFVSAQNNYSWLKRDIETELVPALDHTGQGLLPFFPLAAGLLTGKYRRGEAAPDGSRLAKQPDRLQGADFDTIEALQAFADQRGITLLDVAIGGLAAMPTVASVIAGATKVDQIAANVAAGLWQPTDEDLAELDTLTTPTPQSR</sequence>
<gene>
    <name evidence="3" type="ORF">BKA15_004102</name>
</gene>
<dbReference type="FunFam" id="3.20.20.100:FF:000004">
    <property type="entry name" value="Oxidoreductase, aldo/keto reductase"/>
    <property type="match status" value="1"/>
</dbReference>
<dbReference type="PANTHER" id="PTHR43364">
    <property type="entry name" value="NADH-SPECIFIC METHYLGLYOXAL REDUCTASE-RELATED"/>
    <property type="match status" value="1"/>
</dbReference>
<evidence type="ECO:0000313" key="3">
    <source>
        <dbReference type="EMBL" id="NYE72773.1"/>
    </source>
</evidence>
<protein>
    <submittedName>
        <fullName evidence="3">Aryl-alcohol dehydrogenase-like predicted oxidoreductase</fullName>
    </submittedName>
</protein>
<dbReference type="InterPro" id="IPR050523">
    <property type="entry name" value="AKR_Detox_Biosynth"/>
</dbReference>
<dbReference type="SUPFAM" id="SSF51430">
    <property type="entry name" value="NAD(P)-linked oxidoreductase"/>
    <property type="match status" value="1"/>
</dbReference>
<dbReference type="GO" id="GO:0005829">
    <property type="term" value="C:cytosol"/>
    <property type="evidence" value="ECO:0007669"/>
    <property type="project" value="TreeGrafter"/>
</dbReference>
<accession>A0A7Y9IA07</accession>
<keyword evidence="1" id="KW-0560">Oxidoreductase</keyword>